<dbReference type="InterPro" id="IPR008812">
    <property type="entry name" value="Ran_GTP-bd-rel"/>
</dbReference>
<dbReference type="Proteomes" id="UP001151582">
    <property type="component" value="Unassembled WGS sequence"/>
</dbReference>
<dbReference type="EMBL" id="JANBQB010000060">
    <property type="protein sequence ID" value="KAJ1983318.1"/>
    <property type="molecule type" value="Genomic_DNA"/>
</dbReference>
<dbReference type="GO" id="GO:0005737">
    <property type="term" value="C:cytoplasm"/>
    <property type="evidence" value="ECO:0007669"/>
    <property type="project" value="TreeGrafter"/>
</dbReference>
<name>A0A9W8EDV7_9FUNG</name>
<feature type="compositionally biased region" description="Polar residues" evidence="1">
    <location>
        <begin position="204"/>
        <end position="221"/>
    </location>
</feature>
<feature type="compositionally biased region" description="Polar residues" evidence="1">
    <location>
        <begin position="236"/>
        <end position="254"/>
    </location>
</feature>
<dbReference type="GO" id="GO:0005634">
    <property type="term" value="C:nucleus"/>
    <property type="evidence" value="ECO:0007669"/>
    <property type="project" value="TreeGrafter"/>
</dbReference>
<feature type="region of interest" description="Disordered" evidence="1">
    <location>
        <begin position="436"/>
        <end position="471"/>
    </location>
</feature>
<feature type="compositionally biased region" description="Basic and acidic residues" evidence="1">
    <location>
        <begin position="447"/>
        <end position="456"/>
    </location>
</feature>
<evidence type="ECO:0000256" key="1">
    <source>
        <dbReference type="SAM" id="MobiDB-lite"/>
    </source>
</evidence>
<feature type="compositionally biased region" description="Low complexity" evidence="1">
    <location>
        <begin position="643"/>
        <end position="660"/>
    </location>
</feature>
<evidence type="ECO:0000313" key="2">
    <source>
        <dbReference type="EMBL" id="KAJ1983318.1"/>
    </source>
</evidence>
<feature type="compositionally biased region" description="Polar residues" evidence="1">
    <location>
        <begin position="459"/>
        <end position="471"/>
    </location>
</feature>
<feature type="region of interest" description="Disordered" evidence="1">
    <location>
        <begin position="503"/>
        <end position="568"/>
    </location>
</feature>
<evidence type="ECO:0000313" key="3">
    <source>
        <dbReference type="Proteomes" id="UP001151582"/>
    </source>
</evidence>
<organism evidence="2 3">
    <name type="scientific">Dimargaris verticillata</name>
    <dbReference type="NCBI Taxonomy" id="2761393"/>
    <lineage>
        <taxon>Eukaryota</taxon>
        <taxon>Fungi</taxon>
        <taxon>Fungi incertae sedis</taxon>
        <taxon>Zoopagomycota</taxon>
        <taxon>Kickxellomycotina</taxon>
        <taxon>Dimargaritomycetes</taxon>
        <taxon>Dimargaritales</taxon>
        <taxon>Dimargaritaceae</taxon>
        <taxon>Dimargaris</taxon>
    </lineage>
</organism>
<dbReference type="OrthoDB" id="512915at2759"/>
<feature type="region of interest" description="Disordered" evidence="1">
    <location>
        <begin position="643"/>
        <end position="663"/>
    </location>
</feature>
<comment type="caution">
    <text evidence="2">The sequence shown here is derived from an EMBL/GenBank/DDBJ whole genome shotgun (WGS) entry which is preliminary data.</text>
</comment>
<dbReference type="AlphaFoldDB" id="A0A9W8EDV7"/>
<keyword evidence="3" id="KW-1185">Reference proteome</keyword>
<sequence length="742" mass="81319">MDQMFTSLAIQTVTLVGKAAFGAAGTIALKKFTQFIRDVPTHQTKELEYLRMELEMRLKLVVPAIDLIDILAARGNSTLTAVIPLTTQLRRQTEEFSEHLEQFEDQWASNFYDHGLAQSDQLRTSKKLAGQMEKDIQAIQTKIQQLMNRITEMVPFLNLALTTSGAHLGASLPSSISPGRVLQASACLHRAHQLHCRTAMDAQLSTPNSKTPMQPQSCGDSEQSDHDSECFETGDPSRTSRSLQATPPSESPPSFCSLNPLGGSIADNLARSLHELVTEVKPHFRLTMYSLFTSSVRHKSRDDFTWKEEFPKCRAYLQRVRSTSLPYFYEFVVVQDLNDGRYHDDVSPPRSVPTNRFRPGAKRIYPVTDIIRLHYSSSGQLLNIEDSKQPVLVIQVQIPTAHTTNTMATTTAPMSRSGTLASSLASLTIHDRPKLAQEADSSAGRLLDSDSTHEASDNAAPTDSEGPSTPTRLLASAASYALPVPQPHFEWIAFQVFQEDESEDDDQANCSEAEEACHQVPPARSTCRSSVRPATAAARPNSEDDSDNASLKDEEAPTTRLSNASSGMYFPLGQPVDGNGDGSGTPVLDSTLPFEQLSLHNQLSLLEYLLRLAALEMCEQASHFNVPDEKLALFLRDDNDALDSSSGAGSHSHHPSGPLHADSRQTATSIVGSGVGAENGNCLRMNSSGNIAFDIEQSVRKSFNRGGTPKRPDYGSPLSRRRPSPWIDMSSASSQNSPLRRK</sequence>
<proteinExistence type="predicted"/>
<feature type="region of interest" description="Disordered" evidence="1">
    <location>
        <begin position="702"/>
        <end position="742"/>
    </location>
</feature>
<accession>A0A9W8EDV7</accession>
<dbReference type="PANTHER" id="PTHR31010">
    <property type="entry name" value="RAN-SPECIFIC GTPASE-ACTIVATING PROTEIN 30-RELATED"/>
    <property type="match status" value="1"/>
</dbReference>
<feature type="region of interest" description="Disordered" evidence="1">
    <location>
        <begin position="204"/>
        <end position="254"/>
    </location>
</feature>
<dbReference type="GO" id="GO:0030695">
    <property type="term" value="F:GTPase regulator activity"/>
    <property type="evidence" value="ECO:0007669"/>
    <property type="project" value="TreeGrafter"/>
</dbReference>
<gene>
    <name evidence="2" type="primary">YRB30</name>
    <name evidence="2" type="ORF">H4R34_001341</name>
</gene>
<feature type="compositionally biased region" description="Polar residues" evidence="1">
    <location>
        <begin position="730"/>
        <end position="742"/>
    </location>
</feature>
<dbReference type="PANTHER" id="PTHR31010:SF2">
    <property type="entry name" value="RAN-SPECIFIC GTPASE-ACTIVATING PROTEIN 30"/>
    <property type="match status" value="1"/>
</dbReference>
<protein>
    <submittedName>
        <fullName evidence="2">Ran-specific GTPase-activating protein 30</fullName>
    </submittedName>
</protein>
<reference evidence="2" key="1">
    <citation type="submission" date="2022-07" db="EMBL/GenBank/DDBJ databases">
        <title>Phylogenomic reconstructions and comparative analyses of Kickxellomycotina fungi.</title>
        <authorList>
            <person name="Reynolds N.K."/>
            <person name="Stajich J.E."/>
            <person name="Barry K."/>
            <person name="Grigoriev I.V."/>
            <person name="Crous P."/>
            <person name="Smith M.E."/>
        </authorList>
    </citation>
    <scope>NUCLEOTIDE SEQUENCE</scope>
    <source>
        <strain evidence="2">RSA 567</strain>
    </source>
</reference>
<dbReference type="Pfam" id="PF05508">
    <property type="entry name" value="Ran-binding"/>
    <property type="match status" value="2"/>
</dbReference>